<comment type="function">
    <text evidence="7">Component of the signal recognition particle (SRP) complex, a ribonucleoprotein complex that mediates the cotranslational targeting of secretory and membrane proteins to the endoplasmic reticulum (ER).</text>
</comment>
<evidence type="ECO:0000256" key="8">
    <source>
        <dbReference type="SAM" id="MobiDB-lite"/>
    </source>
</evidence>
<evidence type="ECO:0000256" key="4">
    <source>
        <dbReference type="ARBA" id="ARBA00022884"/>
    </source>
</evidence>
<organism evidence="9 10">
    <name type="scientific">Apodospora peruviana</name>
    <dbReference type="NCBI Taxonomy" id="516989"/>
    <lineage>
        <taxon>Eukaryota</taxon>
        <taxon>Fungi</taxon>
        <taxon>Dikarya</taxon>
        <taxon>Ascomycota</taxon>
        <taxon>Pezizomycotina</taxon>
        <taxon>Sordariomycetes</taxon>
        <taxon>Sordariomycetidae</taxon>
        <taxon>Sordariales</taxon>
        <taxon>Lasiosphaeriaceae</taxon>
        <taxon>Apodospora</taxon>
    </lineage>
</organism>
<comment type="subcellular location">
    <subcellularLocation>
        <location evidence="1 7">Cytoplasm</location>
    </subcellularLocation>
</comment>
<reference evidence="9" key="2">
    <citation type="submission" date="2023-06" db="EMBL/GenBank/DDBJ databases">
        <authorList>
            <consortium name="Lawrence Berkeley National Laboratory"/>
            <person name="Haridas S."/>
            <person name="Hensen N."/>
            <person name="Bonometti L."/>
            <person name="Westerberg I."/>
            <person name="Brannstrom I.O."/>
            <person name="Guillou S."/>
            <person name="Cros-Aarteil S."/>
            <person name="Calhoun S."/>
            <person name="Kuo A."/>
            <person name="Mondo S."/>
            <person name="Pangilinan J."/>
            <person name="Riley R."/>
            <person name="Labutti K."/>
            <person name="Andreopoulos B."/>
            <person name="Lipzen A."/>
            <person name="Chen C."/>
            <person name="Yanf M."/>
            <person name="Daum C."/>
            <person name="Ng V."/>
            <person name="Clum A."/>
            <person name="Steindorff A."/>
            <person name="Ohm R."/>
            <person name="Martin F."/>
            <person name="Silar P."/>
            <person name="Natvig D."/>
            <person name="Lalanne C."/>
            <person name="Gautier V."/>
            <person name="Ament-Velasquez S.L."/>
            <person name="Kruys A."/>
            <person name="Hutchinson M.I."/>
            <person name="Powell A.J."/>
            <person name="Barry K."/>
            <person name="Miller A.N."/>
            <person name="Grigoriev I.V."/>
            <person name="Debuchy R."/>
            <person name="Gladieux P."/>
            <person name="Thoren M.H."/>
            <person name="Johannesson H."/>
        </authorList>
    </citation>
    <scope>NUCLEOTIDE SEQUENCE</scope>
    <source>
        <strain evidence="9">CBS 118394</strain>
    </source>
</reference>
<dbReference type="InterPro" id="IPR003210">
    <property type="entry name" value="Signal_recog_particle_SRP14"/>
</dbReference>
<evidence type="ECO:0000256" key="7">
    <source>
        <dbReference type="RuleBase" id="RU368100"/>
    </source>
</evidence>
<comment type="caution">
    <text evidence="9">The sequence shown here is derived from an EMBL/GenBank/DDBJ whole genome shotgun (WGS) entry which is preliminary data.</text>
</comment>
<evidence type="ECO:0000256" key="2">
    <source>
        <dbReference type="ARBA" id="ARBA00010349"/>
    </source>
</evidence>
<proteinExistence type="inferred from homology"/>
<sequence>MQPEEFLTKLAELLSTRKTGEHVYLSQKRLTGQNEVPKATEENPFPDLTQSATTPKPIIIRATDGKRKKHITSGGEKIKLSTEVSPDQLEGFYTRYAEVCKANMTTLKPRDRKKGKAKARKKKGGAGQTSMTAIP</sequence>
<name>A0AAE0ID55_9PEZI</name>
<evidence type="ECO:0000256" key="1">
    <source>
        <dbReference type="ARBA" id="ARBA00004496"/>
    </source>
</evidence>
<keyword evidence="3 7" id="KW-0963">Cytoplasm</keyword>
<dbReference type="InterPro" id="IPR009018">
    <property type="entry name" value="Signal_recog_particle_SRP9/14"/>
</dbReference>
<dbReference type="GO" id="GO:0005786">
    <property type="term" value="C:signal recognition particle, endoplasmic reticulum targeting"/>
    <property type="evidence" value="ECO:0007669"/>
    <property type="project" value="UniProtKB-UniRule"/>
</dbReference>
<keyword evidence="6 7" id="KW-0687">Ribonucleoprotein</keyword>
<dbReference type="EMBL" id="JAUEDM010000003">
    <property type="protein sequence ID" value="KAK3322116.1"/>
    <property type="molecule type" value="Genomic_DNA"/>
</dbReference>
<reference evidence="9" key="1">
    <citation type="journal article" date="2023" name="Mol. Phylogenet. Evol.">
        <title>Genome-scale phylogeny and comparative genomics of the fungal order Sordariales.</title>
        <authorList>
            <person name="Hensen N."/>
            <person name="Bonometti L."/>
            <person name="Westerberg I."/>
            <person name="Brannstrom I.O."/>
            <person name="Guillou S."/>
            <person name="Cros-Aarteil S."/>
            <person name="Calhoun S."/>
            <person name="Haridas S."/>
            <person name="Kuo A."/>
            <person name="Mondo S."/>
            <person name="Pangilinan J."/>
            <person name="Riley R."/>
            <person name="LaButti K."/>
            <person name="Andreopoulos B."/>
            <person name="Lipzen A."/>
            <person name="Chen C."/>
            <person name="Yan M."/>
            <person name="Daum C."/>
            <person name="Ng V."/>
            <person name="Clum A."/>
            <person name="Steindorff A."/>
            <person name="Ohm R.A."/>
            <person name="Martin F."/>
            <person name="Silar P."/>
            <person name="Natvig D.O."/>
            <person name="Lalanne C."/>
            <person name="Gautier V."/>
            <person name="Ament-Velasquez S.L."/>
            <person name="Kruys A."/>
            <person name="Hutchinson M.I."/>
            <person name="Powell A.J."/>
            <person name="Barry K."/>
            <person name="Miller A.N."/>
            <person name="Grigoriev I.V."/>
            <person name="Debuchy R."/>
            <person name="Gladieux P."/>
            <person name="Hiltunen Thoren M."/>
            <person name="Johannesson H."/>
        </authorList>
    </citation>
    <scope>NUCLEOTIDE SEQUENCE</scope>
    <source>
        <strain evidence="9">CBS 118394</strain>
    </source>
</reference>
<keyword evidence="10" id="KW-1185">Reference proteome</keyword>
<feature type="compositionally biased region" description="Basic residues" evidence="8">
    <location>
        <begin position="110"/>
        <end position="124"/>
    </location>
</feature>
<evidence type="ECO:0000256" key="5">
    <source>
        <dbReference type="ARBA" id="ARBA00023135"/>
    </source>
</evidence>
<comment type="subunit">
    <text evidence="7">Component of a fungal signal recognition particle (SRP) complex that consists of a 7SL RNA molecule (scR1) and at least six protein subunits: SRP72, SRP68, SRP54, SEC65, SRP21 and SRP14.</text>
</comment>
<gene>
    <name evidence="9" type="ORF">B0H66DRAFT_190414</name>
</gene>
<evidence type="ECO:0000256" key="6">
    <source>
        <dbReference type="ARBA" id="ARBA00023274"/>
    </source>
</evidence>
<dbReference type="AlphaFoldDB" id="A0AAE0ID55"/>
<dbReference type="GO" id="GO:0030942">
    <property type="term" value="F:endoplasmic reticulum signal peptide binding"/>
    <property type="evidence" value="ECO:0007669"/>
    <property type="project" value="UniProtKB-UniRule"/>
</dbReference>
<dbReference type="GO" id="GO:0006614">
    <property type="term" value="P:SRP-dependent cotranslational protein targeting to membrane"/>
    <property type="evidence" value="ECO:0007669"/>
    <property type="project" value="UniProtKB-UniRule"/>
</dbReference>
<protein>
    <recommendedName>
        <fullName evidence="7">Signal recognition particle subunit SRP14</fullName>
    </recommendedName>
    <alternativeName>
        <fullName evidence="7">Signal recognition particle 14 kDa protein</fullName>
    </alternativeName>
</protein>
<dbReference type="Proteomes" id="UP001283341">
    <property type="component" value="Unassembled WGS sequence"/>
</dbReference>
<feature type="region of interest" description="Disordered" evidence="8">
    <location>
        <begin position="25"/>
        <end position="74"/>
    </location>
</feature>
<evidence type="ECO:0000313" key="9">
    <source>
        <dbReference type="EMBL" id="KAK3322116.1"/>
    </source>
</evidence>
<dbReference type="PANTHER" id="PTHR12013">
    <property type="entry name" value="SIGNAL RECOGNITION PARTICLE 14 KD PROTEIN"/>
    <property type="match status" value="1"/>
</dbReference>
<accession>A0AAE0ID55</accession>
<dbReference type="SUPFAM" id="SSF54762">
    <property type="entry name" value="Signal recognition particle alu RNA binding heterodimer, SRP9/14"/>
    <property type="match status" value="1"/>
</dbReference>
<feature type="region of interest" description="Disordered" evidence="8">
    <location>
        <begin position="105"/>
        <end position="135"/>
    </location>
</feature>
<keyword evidence="5 7" id="KW-0733">Signal recognition particle</keyword>
<comment type="similarity">
    <text evidence="2 7">Belongs to the SRP14 family.</text>
</comment>
<evidence type="ECO:0000256" key="3">
    <source>
        <dbReference type="ARBA" id="ARBA00022490"/>
    </source>
</evidence>
<dbReference type="Gene3D" id="3.30.720.10">
    <property type="entry name" value="Signal recognition particle alu RNA binding heterodimer, srp9/1"/>
    <property type="match status" value="1"/>
</dbReference>
<keyword evidence="4 7" id="KW-0694">RNA-binding</keyword>
<evidence type="ECO:0000313" key="10">
    <source>
        <dbReference type="Proteomes" id="UP001283341"/>
    </source>
</evidence>
<dbReference type="GO" id="GO:0008312">
    <property type="term" value="F:7S RNA binding"/>
    <property type="evidence" value="ECO:0007669"/>
    <property type="project" value="UniProtKB-UniRule"/>
</dbReference>
<dbReference type="Pfam" id="PF02290">
    <property type="entry name" value="SRP14"/>
    <property type="match status" value="1"/>
</dbReference>